<dbReference type="Gene3D" id="6.10.250.3150">
    <property type="match status" value="1"/>
</dbReference>
<feature type="region of interest" description="Disordered" evidence="2">
    <location>
        <begin position="176"/>
        <end position="195"/>
    </location>
</feature>
<feature type="coiled-coil region" evidence="1">
    <location>
        <begin position="18"/>
        <end position="115"/>
    </location>
</feature>
<dbReference type="InterPro" id="IPR050570">
    <property type="entry name" value="Cell_wall_metabolism_enzyme"/>
</dbReference>
<gene>
    <name evidence="5" type="ORF">E2F46_16280</name>
</gene>
<dbReference type="FunFam" id="2.70.70.10:FF:000003">
    <property type="entry name" value="Murein hydrolase activator EnvC"/>
    <property type="match status" value="1"/>
</dbReference>
<dbReference type="Proteomes" id="UP000294796">
    <property type="component" value="Unassembled WGS sequence"/>
</dbReference>
<evidence type="ECO:0000313" key="5">
    <source>
        <dbReference type="EMBL" id="TDK20367.1"/>
    </source>
</evidence>
<accession>A0A4R5TRK3</accession>
<feature type="signal peptide" evidence="3">
    <location>
        <begin position="1"/>
        <end position="21"/>
    </location>
</feature>
<evidence type="ECO:0000256" key="2">
    <source>
        <dbReference type="SAM" id="MobiDB-lite"/>
    </source>
</evidence>
<comment type="caution">
    <text evidence="5">The sequence shown here is derived from an EMBL/GenBank/DDBJ whole genome shotgun (WGS) entry which is preliminary data.</text>
</comment>
<feature type="domain" description="M23ase beta-sheet core" evidence="4">
    <location>
        <begin position="305"/>
        <end position="399"/>
    </location>
</feature>
<evidence type="ECO:0000313" key="6">
    <source>
        <dbReference type="Proteomes" id="UP000294796"/>
    </source>
</evidence>
<feature type="chain" id="PRO_5020756432" evidence="3">
    <location>
        <begin position="22"/>
        <end position="406"/>
    </location>
</feature>
<reference evidence="5 6" key="1">
    <citation type="submission" date="2019-03" db="EMBL/GenBank/DDBJ databases">
        <title>Luteimonas zhaokaii sp.nov., isolated from the rectal contents of Plateau pika in Yushu, Qinghai Province, China.</title>
        <authorList>
            <person name="Zhang G."/>
        </authorList>
    </citation>
    <scope>NUCLEOTIDE SEQUENCE [LARGE SCALE GENOMIC DNA]</scope>
    <source>
        <strain evidence="5 6">B9</strain>
    </source>
</reference>
<evidence type="ECO:0000256" key="3">
    <source>
        <dbReference type="SAM" id="SignalP"/>
    </source>
</evidence>
<sequence>MAWASALLLAAGLMAAPGAQSQQNSRDAERRLENVRKELREVASERRRLEGQRGEAARALRQSDEQVAASARELRDVEARIAQEQAALSELQARRAEAETTMAAQREELRALLRASYAVGDAAPLKLLLSQDSAADAGRTLAYHGYLQRHRGERIATLRAELTALADMEREIGERTAALEASRSEQRTRLATLERDRRERNAAVADLDKRYRDRGAREQALGRDAKSLEQLLARLRAAAARAEAERRAAANRQAQPRTPARAPARNAPARPAVASAAPAQVGGLGWPLSGSLLANYGARLPDGRSSNGILIGAPTGTQVRAVADGTVVFAEWMTGYGMFLIIDHGNGHMSLYGHNEALLKKPGDRVARGDAVATVGNSGGQGRPGLYFELRRNGQPVNPNTWLQRR</sequence>
<protein>
    <submittedName>
        <fullName evidence="5">Peptidase M23</fullName>
    </submittedName>
</protein>
<dbReference type="EMBL" id="SMTF01000020">
    <property type="protein sequence ID" value="TDK20367.1"/>
    <property type="molecule type" value="Genomic_DNA"/>
</dbReference>
<keyword evidence="3" id="KW-0732">Signal</keyword>
<dbReference type="PANTHER" id="PTHR21666">
    <property type="entry name" value="PEPTIDASE-RELATED"/>
    <property type="match status" value="1"/>
</dbReference>
<feature type="compositionally biased region" description="Basic and acidic residues" evidence="2">
    <location>
        <begin position="182"/>
        <end position="195"/>
    </location>
</feature>
<organism evidence="5 6">
    <name type="scientific">Luteimonas aestuarii</name>
    <dbReference type="NCBI Taxonomy" id="453837"/>
    <lineage>
        <taxon>Bacteria</taxon>
        <taxon>Pseudomonadati</taxon>
        <taxon>Pseudomonadota</taxon>
        <taxon>Gammaproteobacteria</taxon>
        <taxon>Lysobacterales</taxon>
        <taxon>Lysobacteraceae</taxon>
        <taxon>Luteimonas</taxon>
    </lineage>
</organism>
<name>A0A4R5TRK3_9GAMM</name>
<proteinExistence type="predicted"/>
<dbReference type="PANTHER" id="PTHR21666:SF270">
    <property type="entry name" value="MUREIN HYDROLASE ACTIVATOR ENVC"/>
    <property type="match status" value="1"/>
</dbReference>
<dbReference type="GO" id="GO:0004222">
    <property type="term" value="F:metalloendopeptidase activity"/>
    <property type="evidence" value="ECO:0007669"/>
    <property type="project" value="TreeGrafter"/>
</dbReference>
<dbReference type="AlphaFoldDB" id="A0A4R5TRK3"/>
<keyword evidence="6" id="KW-1185">Reference proteome</keyword>
<dbReference type="InterPro" id="IPR016047">
    <property type="entry name" value="M23ase_b-sheet_dom"/>
</dbReference>
<feature type="compositionally biased region" description="Low complexity" evidence="2">
    <location>
        <begin position="250"/>
        <end position="274"/>
    </location>
</feature>
<evidence type="ECO:0000256" key="1">
    <source>
        <dbReference type="SAM" id="Coils"/>
    </source>
</evidence>
<dbReference type="InterPro" id="IPR011055">
    <property type="entry name" value="Dup_hybrid_motif"/>
</dbReference>
<dbReference type="Pfam" id="PF01551">
    <property type="entry name" value="Peptidase_M23"/>
    <property type="match status" value="1"/>
</dbReference>
<dbReference type="CDD" id="cd12797">
    <property type="entry name" value="M23_peptidase"/>
    <property type="match status" value="1"/>
</dbReference>
<dbReference type="OrthoDB" id="9784703at2"/>
<evidence type="ECO:0000259" key="4">
    <source>
        <dbReference type="Pfam" id="PF01551"/>
    </source>
</evidence>
<dbReference type="Gene3D" id="2.70.70.10">
    <property type="entry name" value="Glucose Permease (Domain IIA)"/>
    <property type="match status" value="1"/>
</dbReference>
<keyword evidence="1" id="KW-0175">Coiled coil</keyword>
<feature type="region of interest" description="Disordered" evidence="2">
    <location>
        <begin position="243"/>
        <end position="274"/>
    </location>
</feature>
<dbReference type="SUPFAM" id="SSF51261">
    <property type="entry name" value="Duplicated hybrid motif"/>
    <property type="match status" value="1"/>
</dbReference>